<reference evidence="1 2" key="1">
    <citation type="journal article" date="2023" name="G3 (Bethesda)">
        <title>A chromosome-length genome assembly and annotation of blackberry (Rubus argutus, cv. 'Hillquist').</title>
        <authorList>
            <person name="Bruna T."/>
            <person name="Aryal R."/>
            <person name="Dudchenko O."/>
            <person name="Sargent D.J."/>
            <person name="Mead D."/>
            <person name="Buti M."/>
            <person name="Cavallini A."/>
            <person name="Hytonen T."/>
            <person name="Andres J."/>
            <person name="Pham M."/>
            <person name="Weisz D."/>
            <person name="Mascagni F."/>
            <person name="Usai G."/>
            <person name="Natali L."/>
            <person name="Bassil N."/>
            <person name="Fernandez G.E."/>
            <person name="Lomsadze A."/>
            <person name="Armour M."/>
            <person name="Olukolu B."/>
            <person name="Poorten T."/>
            <person name="Britton C."/>
            <person name="Davik J."/>
            <person name="Ashrafi H."/>
            <person name="Aiden E.L."/>
            <person name="Borodovsky M."/>
            <person name="Worthington M."/>
        </authorList>
    </citation>
    <scope>NUCLEOTIDE SEQUENCE [LARGE SCALE GENOMIC DNA]</scope>
    <source>
        <strain evidence="1">PI 553951</strain>
    </source>
</reference>
<evidence type="ECO:0000313" key="1">
    <source>
        <dbReference type="EMBL" id="KAK9927308.1"/>
    </source>
</evidence>
<keyword evidence="2" id="KW-1185">Reference proteome</keyword>
<protein>
    <submittedName>
        <fullName evidence="1">Uncharacterized protein</fullName>
    </submittedName>
</protein>
<name>A0AAW1WRQ6_RUBAR</name>
<gene>
    <name evidence="1" type="ORF">M0R45_024497</name>
</gene>
<dbReference type="Proteomes" id="UP001457282">
    <property type="component" value="Unassembled WGS sequence"/>
</dbReference>
<organism evidence="1 2">
    <name type="scientific">Rubus argutus</name>
    <name type="common">Southern blackberry</name>
    <dbReference type="NCBI Taxonomy" id="59490"/>
    <lineage>
        <taxon>Eukaryota</taxon>
        <taxon>Viridiplantae</taxon>
        <taxon>Streptophyta</taxon>
        <taxon>Embryophyta</taxon>
        <taxon>Tracheophyta</taxon>
        <taxon>Spermatophyta</taxon>
        <taxon>Magnoliopsida</taxon>
        <taxon>eudicotyledons</taxon>
        <taxon>Gunneridae</taxon>
        <taxon>Pentapetalae</taxon>
        <taxon>rosids</taxon>
        <taxon>fabids</taxon>
        <taxon>Rosales</taxon>
        <taxon>Rosaceae</taxon>
        <taxon>Rosoideae</taxon>
        <taxon>Rosoideae incertae sedis</taxon>
        <taxon>Rubus</taxon>
    </lineage>
</organism>
<dbReference type="EMBL" id="JBEDUW010000005">
    <property type="protein sequence ID" value="KAK9927308.1"/>
    <property type="molecule type" value="Genomic_DNA"/>
</dbReference>
<comment type="caution">
    <text evidence="1">The sequence shown here is derived from an EMBL/GenBank/DDBJ whole genome shotgun (WGS) entry which is preliminary data.</text>
</comment>
<sequence length="92" mass="10018">MDCDKSSSENPREQALFAAPLPFGGKISLAAVYAGGPGERSYFDFADIVQLTYLLFKPPVLLIFVKVPNSIWGGLSSIGLVDFTWLFQTKTG</sequence>
<proteinExistence type="predicted"/>
<evidence type="ECO:0000313" key="2">
    <source>
        <dbReference type="Proteomes" id="UP001457282"/>
    </source>
</evidence>
<dbReference type="AlphaFoldDB" id="A0AAW1WRQ6"/>
<accession>A0AAW1WRQ6</accession>